<dbReference type="AlphaFoldDB" id="A0A0E9SWG5"/>
<protein>
    <submittedName>
        <fullName evidence="1">Uncharacterized protein</fullName>
    </submittedName>
</protein>
<reference evidence="1" key="1">
    <citation type="submission" date="2014-11" db="EMBL/GenBank/DDBJ databases">
        <authorList>
            <person name="Amaro Gonzalez C."/>
        </authorList>
    </citation>
    <scope>NUCLEOTIDE SEQUENCE</scope>
</reference>
<accession>A0A0E9SWG5</accession>
<sequence>MRVLEFEPRSQNHTNAEYPLDFAKQCVCMQQSECLIAYYNFSLAVKAILASSLSLRSIVWPV</sequence>
<organism evidence="1">
    <name type="scientific">Anguilla anguilla</name>
    <name type="common">European freshwater eel</name>
    <name type="synonym">Muraena anguilla</name>
    <dbReference type="NCBI Taxonomy" id="7936"/>
    <lineage>
        <taxon>Eukaryota</taxon>
        <taxon>Metazoa</taxon>
        <taxon>Chordata</taxon>
        <taxon>Craniata</taxon>
        <taxon>Vertebrata</taxon>
        <taxon>Euteleostomi</taxon>
        <taxon>Actinopterygii</taxon>
        <taxon>Neopterygii</taxon>
        <taxon>Teleostei</taxon>
        <taxon>Anguilliformes</taxon>
        <taxon>Anguillidae</taxon>
        <taxon>Anguilla</taxon>
    </lineage>
</organism>
<dbReference type="EMBL" id="GBXM01062946">
    <property type="protein sequence ID" value="JAH45631.1"/>
    <property type="molecule type" value="Transcribed_RNA"/>
</dbReference>
<evidence type="ECO:0000313" key="1">
    <source>
        <dbReference type="EMBL" id="JAH45631.1"/>
    </source>
</evidence>
<proteinExistence type="predicted"/>
<name>A0A0E9SWG5_ANGAN</name>
<reference evidence="1" key="2">
    <citation type="journal article" date="2015" name="Fish Shellfish Immunol.">
        <title>Early steps in the European eel (Anguilla anguilla)-Vibrio vulnificus interaction in the gills: Role of the RtxA13 toxin.</title>
        <authorList>
            <person name="Callol A."/>
            <person name="Pajuelo D."/>
            <person name="Ebbesson L."/>
            <person name="Teles M."/>
            <person name="MacKenzie S."/>
            <person name="Amaro C."/>
        </authorList>
    </citation>
    <scope>NUCLEOTIDE SEQUENCE</scope>
</reference>